<dbReference type="RefSeq" id="WP_203753352.1">
    <property type="nucleotide sequence ID" value="NZ_BAAAUC010000032.1"/>
</dbReference>
<proteinExistence type="predicted"/>
<dbReference type="EMBL" id="BOMH01000071">
    <property type="protein sequence ID" value="GID70058.1"/>
    <property type="molecule type" value="Genomic_DNA"/>
</dbReference>
<dbReference type="InterPro" id="IPR050736">
    <property type="entry name" value="Sensor_HK_Regulatory"/>
</dbReference>
<evidence type="ECO:0000256" key="8">
    <source>
        <dbReference type="ARBA" id="ARBA00022989"/>
    </source>
</evidence>
<comment type="catalytic activity">
    <reaction evidence="1">
        <text>ATP + protein L-histidine = ADP + protein N-phospho-L-histidine.</text>
        <dbReference type="EC" id="2.7.13.3"/>
    </reaction>
</comment>
<dbReference type="InterPro" id="IPR036890">
    <property type="entry name" value="HATPase_C_sf"/>
</dbReference>
<evidence type="ECO:0000256" key="6">
    <source>
        <dbReference type="ARBA" id="ARBA00022692"/>
    </source>
</evidence>
<dbReference type="PANTHER" id="PTHR43711">
    <property type="entry name" value="TWO-COMPONENT HISTIDINE KINASE"/>
    <property type="match status" value="1"/>
</dbReference>
<dbReference type="PANTHER" id="PTHR43711:SF1">
    <property type="entry name" value="HISTIDINE KINASE 1"/>
    <property type="match status" value="1"/>
</dbReference>
<keyword evidence="9" id="KW-0902">Two-component regulatory system</keyword>
<feature type="transmembrane region" description="Helical" evidence="10">
    <location>
        <begin position="286"/>
        <end position="306"/>
    </location>
</feature>
<dbReference type="InterPro" id="IPR003594">
    <property type="entry name" value="HATPase_dom"/>
</dbReference>
<comment type="subcellular location">
    <subcellularLocation>
        <location evidence="2">Cell membrane</location>
    </subcellularLocation>
</comment>
<keyword evidence="8 10" id="KW-1133">Transmembrane helix</keyword>
<evidence type="ECO:0000256" key="2">
    <source>
        <dbReference type="ARBA" id="ARBA00004236"/>
    </source>
</evidence>
<dbReference type="InterPro" id="IPR003661">
    <property type="entry name" value="HisK_dim/P_dom"/>
</dbReference>
<dbReference type="SMART" id="SM00388">
    <property type="entry name" value="HisKA"/>
    <property type="match status" value="1"/>
</dbReference>
<evidence type="ECO:0000259" key="12">
    <source>
        <dbReference type="PROSITE" id="PS50885"/>
    </source>
</evidence>
<evidence type="ECO:0000256" key="5">
    <source>
        <dbReference type="ARBA" id="ARBA00022679"/>
    </source>
</evidence>
<name>A0A919MA21_9ACTN</name>
<dbReference type="FunFam" id="3.30.565.10:FF:000006">
    <property type="entry name" value="Sensor histidine kinase WalK"/>
    <property type="match status" value="1"/>
</dbReference>
<dbReference type="PRINTS" id="PR00344">
    <property type="entry name" value="BCTRLSENSOR"/>
</dbReference>
<keyword evidence="14" id="KW-1185">Reference proteome</keyword>
<feature type="domain" description="HAMP" evidence="12">
    <location>
        <begin position="306"/>
        <end position="356"/>
    </location>
</feature>
<dbReference type="Pfam" id="PF00672">
    <property type="entry name" value="HAMP"/>
    <property type="match status" value="1"/>
</dbReference>
<dbReference type="Gene3D" id="6.10.340.10">
    <property type="match status" value="1"/>
</dbReference>
<dbReference type="Proteomes" id="UP000619479">
    <property type="component" value="Unassembled WGS sequence"/>
</dbReference>
<dbReference type="PROSITE" id="PS50109">
    <property type="entry name" value="HIS_KIN"/>
    <property type="match status" value="1"/>
</dbReference>
<dbReference type="SUPFAM" id="SSF47384">
    <property type="entry name" value="Homodimeric domain of signal transducing histidine kinase"/>
    <property type="match status" value="1"/>
</dbReference>
<dbReference type="PROSITE" id="PS50885">
    <property type="entry name" value="HAMP"/>
    <property type="match status" value="1"/>
</dbReference>
<keyword evidence="7 13" id="KW-0418">Kinase</keyword>
<dbReference type="InterPro" id="IPR003660">
    <property type="entry name" value="HAMP_dom"/>
</dbReference>
<evidence type="ECO:0000259" key="11">
    <source>
        <dbReference type="PROSITE" id="PS50109"/>
    </source>
</evidence>
<dbReference type="Pfam" id="PF00512">
    <property type="entry name" value="HisKA"/>
    <property type="match status" value="1"/>
</dbReference>
<dbReference type="CDD" id="cd00082">
    <property type="entry name" value="HisKA"/>
    <property type="match status" value="1"/>
</dbReference>
<keyword evidence="10" id="KW-0472">Membrane</keyword>
<dbReference type="InterPro" id="IPR004358">
    <property type="entry name" value="Sig_transdc_His_kin-like_C"/>
</dbReference>
<reference evidence="13" key="1">
    <citation type="submission" date="2021-01" db="EMBL/GenBank/DDBJ databases">
        <title>Whole genome shotgun sequence of Actinoplanes cyaneus NBRC 14990.</title>
        <authorList>
            <person name="Komaki H."/>
            <person name="Tamura T."/>
        </authorList>
    </citation>
    <scope>NUCLEOTIDE SEQUENCE</scope>
    <source>
        <strain evidence="13">NBRC 14990</strain>
    </source>
</reference>
<dbReference type="Gene3D" id="3.30.565.10">
    <property type="entry name" value="Histidine kinase-like ATPase, C-terminal domain"/>
    <property type="match status" value="1"/>
</dbReference>
<dbReference type="SMART" id="SM00387">
    <property type="entry name" value="HATPase_c"/>
    <property type="match status" value="1"/>
</dbReference>
<evidence type="ECO:0000313" key="14">
    <source>
        <dbReference type="Proteomes" id="UP000619479"/>
    </source>
</evidence>
<evidence type="ECO:0000313" key="13">
    <source>
        <dbReference type="EMBL" id="GID70058.1"/>
    </source>
</evidence>
<evidence type="ECO:0000256" key="3">
    <source>
        <dbReference type="ARBA" id="ARBA00012438"/>
    </source>
</evidence>
<dbReference type="GO" id="GO:0000155">
    <property type="term" value="F:phosphorelay sensor kinase activity"/>
    <property type="evidence" value="ECO:0007669"/>
    <property type="project" value="InterPro"/>
</dbReference>
<gene>
    <name evidence="13" type="ORF">Acy02nite_79390</name>
</gene>
<sequence>MSRAVPVHRSLVVRLLGTSVLIVVLSVGAAAWLAAKTATRAVQKEQSQSLAVDSLIHDTLLGYAAQHPNWKDVEPQVRRLAGETGRQITLTTPGGTMIAASHPGVPLPARPDALVDPLGAVIDPRAVGPYLITGRDRTLQHALATKRLRCLQDQGIKATVEETPAGRLVVRLAADSPRQQQRDCSFREDYPVTSERAALEQLQIRLTSCLKERLLTEVTFRSTDFVPVYSDPANVGNRQAIQDCIDRARREQLRPYVAAPARLYLTSPAHPPLPVFDLSPDSTRRIAGVTAFVLAVAVTATLVVGLRLVRPLRALTAAADGATSRPSPVRIARNDEIGRLAAAFNALADRSERSEQQRRVMVDDIAHELRSPLTTMRNWLTAGQDGLADLDQDMVRLLLEETGLLQHIVADLADLADADAGTLALALEDQPVRDLLAPVCEAHRNTTLTVAGDPWVVVDPIRFRQIVGNLLTNAWRHTPADGRVEVRAEAARGVLSIDVADTGEGITATDLPHVFDRFWRADRARARATGGSGLGLSIARKLAQAHGGDITVVSTPDVGSTFTVRLPAHAAPDTAAERPASGSR</sequence>
<comment type="caution">
    <text evidence="13">The sequence shown here is derived from an EMBL/GenBank/DDBJ whole genome shotgun (WGS) entry which is preliminary data.</text>
</comment>
<evidence type="ECO:0000256" key="1">
    <source>
        <dbReference type="ARBA" id="ARBA00000085"/>
    </source>
</evidence>
<dbReference type="EC" id="2.7.13.3" evidence="3"/>
<dbReference type="AlphaFoldDB" id="A0A919MA21"/>
<dbReference type="InterPro" id="IPR036097">
    <property type="entry name" value="HisK_dim/P_sf"/>
</dbReference>
<feature type="transmembrane region" description="Helical" evidence="10">
    <location>
        <begin position="12"/>
        <end position="35"/>
    </location>
</feature>
<dbReference type="InterPro" id="IPR005467">
    <property type="entry name" value="His_kinase_dom"/>
</dbReference>
<evidence type="ECO:0000256" key="10">
    <source>
        <dbReference type="SAM" id="Phobius"/>
    </source>
</evidence>
<dbReference type="Pfam" id="PF02518">
    <property type="entry name" value="HATPase_c"/>
    <property type="match status" value="1"/>
</dbReference>
<dbReference type="GO" id="GO:0005886">
    <property type="term" value="C:plasma membrane"/>
    <property type="evidence" value="ECO:0007669"/>
    <property type="project" value="UniProtKB-SubCell"/>
</dbReference>
<evidence type="ECO:0000256" key="9">
    <source>
        <dbReference type="ARBA" id="ARBA00023012"/>
    </source>
</evidence>
<feature type="domain" description="Histidine kinase" evidence="11">
    <location>
        <begin position="364"/>
        <end position="570"/>
    </location>
</feature>
<accession>A0A919MA21</accession>
<dbReference type="SUPFAM" id="SSF158472">
    <property type="entry name" value="HAMP domain-like"/>
    <property type="match status" value="1"/>
</dbReference>
<evidence type="ECO:0000256" key="7">
    <source>
        <dbReference type="ARBA" id="ARBA00022777"/>
    </source>
</evidence>
<dbReference type="CDD" id="cd06225">
    <property type="entry name" value="HAMP"/>
    <property type="match status" value="1"/>
</dbReference>
<keyword evidence="5" id="KW-0808">Transferase</keyword>
<dbReference type="SUPFAM" id="SSF55874">
    <property type="entry name" value="ATPase domain of HSP90 chaperone/DNA topoisomerase II/histidine kinase"/>
    <property type="match status" value="1"/>
</dbReference>
<keyword evidence="6 10" id="KW-0812">Transmembrane</keyword>
<keyword evidence="4" id="KW-0597">Phosphoprotein</keyword>
<organism evidence="13 14">
    <name type="scientific">Actinoplanes cyaneus</name>
    <dbReference type="NCBI Taxonomy" id="52696"/>
    <lineage>
        <taxon>Bacteria</taxon>
        <taxon>Bacillati</taxon>
        <taxon>Actinomycetota</taxon>
        <taxon>Actinomycetes</taxon>
        <taxon>Micromonosporales</taxon>
        <taxon>Micromonosporaceae</taxon>
        <taxon>Actinoplanes</taxon>
    </lineage>
</organism>
<dbReference type="SMART" id="SM00304">
    <property type="entry name" value="HAMP"/>
    <property type="match status" value="1"/>
</dbReference>
<dbReference type="Gene3D" id="1.10.287.130">
    <property type="match status" value="1"/>
</dbReference>
<dbReference type="CDD" id="cd00075">
    <property type="entry name" value="HATPase"/>
    <property type="match status" value="1"/>
</dbReference>
<evidence type="ECO:0000256" key="4">
    <source>
        <dbReference type="ARBA" id="ARBA00022553"/>
    </source>
</evidence>
<protein>
    <recommendedName>
        <fullName evidence="3">histidine kinase</fullName>
        <ecNumber evidence="3">2.7.13.3</ecNumber>
    </recommendedName>
</protein>